<gene>
    <name evidence="3" type="ORF">EGT50_10635</name>
</gene>
<dbReference type="SUPFAM" id="SSF52402">
    <property type="entry name" value="Adenine nucleotide alpha hydrolases-like"/>
    <property type="match status" value="2"/>
</dbReference>
<feature type="domain" description="UspA" evidence="2">
    <location>
        <begin position="8"/>
        <end position="141"/>
    </location>
</feature>
<evidence type="ECO:0000256" key="1">
    <source>
        <dbReference type="ARBA" id="ARBA00008791"/>
    </source>
</evidence>
<dbReference type="OrthoDB" id="4614783at2"/>
<dbReference type="Proteomes" id="UP000283479">
    <property type="component" value="Unassembled WGS sequence"/>
</dbReference>
<accession>A0A3S3AJ78</accession>
<reference evidence="3 4" key="1">
    <citation type="submission" date="2018-11" db="EMBL/GenBank/DDBJ databases">
        <title>Rhodococcus spongicola sp. nov. and Rhodococcus xishaensis sp. nov. from marine sponges.</title>
        <authorList>
            <person name="Li L."/>
            <person name="Lin H.W."/>
        </authorList>
    </citation>
    <scope>NUCLEOTIDE SEQUENCE [LARGE SCALE GENOMIC DNA]</scope>
    <source>
        <strain evidence="3 4">LHW51113</strain>
    </source>
</reference>
<dbReference type="InterPro" id="IPR006016">
    <property type="entry name" value="UspA"/>
</dbReference>
<name>A0A3S3AJ78_9NOCA</name>
<evidence type="ECO:0000313" key="3">
    <source>
        <dbReference type="EMBL" id="RVW01913.1"/>
    </source>
</evidence>
<dbReference type="PANTHER" id="PTHR46268">
    <property type="entry name" value="STRESS RESPONSE PROTEIN NHAX"/>
    <property type="match status" value="1"/>
</dbReference>
<proteinExistence type="inferred from homology"/>
<dbReference type="PANTHER" id="PTHR46268:SF6">
    <property type="entry name" value="UNIVERSAL STRESS PROTEIN UP12"/>
    <property type="match status" value="1"/>
</dbReference>
<dbReference type="Pfam" id="PF00582">
    <property type="entry name" value="Usp"/>
    <property type="match status" value="2"/>
</dbReference>
<dbReference type="PRINTS" id="PR01438">
    <property type="entry name" value="UNVRSLSTRESS"/>
</dbReference>
<sequence length="283" mass="30105">MSSAHESRPVVVGVDGSDASLHAVRWAAAEAHARKVPLKLVHVIDTENDFPFVADDLEEEEALGREELKAAREIATSEDDSLEVERELLRGRVNRAFVDLSEQASLLVLGSVGAGFFTRMVLGSTALSLAHHAKCTIAVIRGAEGHPVPRTSGPVIAGVDHTDSADIVVGTAMQEASIRQTNMIAVHARRRRGSHEADEEARGRIDRLVATWGAKFPAVEVETVIAEAGPTKHLVALSSSARSIVVGSRGRGGFESALLGSTVQSLLFHAECPVIVARSRVAP</sequence>
<dbReference type="EMBL" id="RKLO01000004">
    <property type="protein sequence ID" value="RVW01913.1"/>
    <property type="molecule type" value="Genomic_DNA"/>
</dbReference>
<dbReference type="RefSeq" id="WP_127954161.1">
    <property type="nucleotide sequence ID" value="NZ_RKLO01000004.1"/>
</dbReference>
<feature type="domain" description="UspA" evidence="2">
    <location>
        <begin position="155"/>
        <end position="278"/>
    </location>
</feature>
<keyword evidence="4" id="KW-1185">Reference proteome</keyword>
<dbReference type="InterPro" id="IPR014729">
    <property type="entry name" value="Rossmann-like_a/b/a_fold"/>
</dbReference>
<organism evidence="3 4">
    <name type="scientific">Rhodococcus xishaensis</name>
    <dbReference type="NCBI Taxonomy" id="2487364"/>
    <lineage>
        <taxon>Bacteria</taxon>
        <taxon>Bacillati</taxon>
        <taxon>Actinomycetota</taxon>
        <taxon>Actinomycetes</taxon>
        <taxon>Mycobacteriales</taxon>
        <taxon>Nocardiaceae</taxon>
        <taxon>Rhodococcus</taxon>
    </lineage>
</organism>
<dbReference type="InterPro" id="IPR006015">
    <property type="entry name" value="Universal_stress_UspA"/>
</dbReference>
<comment type="caution">
    <text evidence="3">The sequence shown here is derived from an EMBL/GenBank/DDBJ whole genome shotgun (WGS) entry which is preliminary data.</text>
</comment>
<protein>
    <submittedName>
        <fullName evidence="3">Universal stress protein</fullName>
    </submittedName>
</protein>
<dbReference type="Gene3D" id="3.40.50.620">
    <property type="entry name" value="HUPs"/>
    <property type="match status" value="2"/>
</dbReference>
<evidence type="ECO:0000259" key="2">
    <source>
        <dbReference type="Pfam" id="PF00582"/>
    </source>
</evidence>
<comment type="similarity">
    <text evidence="1">Belongs to the universal stress protein A family.</text>
</comment>
<dbReference type="AlphaFoldDB" id="A0A3S3AJ78"/>
<evidence type="ECO:0000313" key="4">
    <source>
        <dbReference type="Proteomes" id="UP000283479"/>
    </source>
</evidence>